<comment type="similarity">
    <text evidence="2">Belongs to the complex I LYR family.</text>
</comment>
<dbReference type="InterPro" id="IPR016488">
    <property type="entry name" value="NADH_Ub_cplx-1_asu_su-6"/>
</dbReference>
<evidence type="ECO:0000313" key="10">
    <source>
        <dbReference type="EMBL" id="SLM39029.1"/>
    </source>
</evidence>
<keyword evidence="8" id="KW-0472">Membrane</keyword>
<evidence type="ECO:0000256" key="2">
    <source>
        <dbReference type="ARBA" id="ARBA00009508"/>
    </source>
</evidence>
<dbReference type="AlphaFoldDB" id="A0A1W5D802"/>
<reference evidence="11" key="1">
    <citation type="submission" date="2017-03" db="EMBL/GenBank/DDBJ databases">
        <authorList>
            <person name="Sharma R."/>
            <person name="Thines M."/>
        </authorList>
    </citation>
    <scope>NUCLEOTIDE SEQUENCE [LARGE SCALE GENOMIC DNA]</scope>
</reference>
<keyword evidence="10" id="KW-0830">Ubiquinone</keyword>
<evidence type="ECO:0000313" key="11">
    <source>
        <dbReference type="Proteomes" id="UP000192927"/>
    </source>
</evidence>
<dbReference type="Pfam" id="PF13233">
    <property type="entry name" value="Complex1_LYR_2"/>
    <property type="match status" value="1"/>
</dbReference>
<dbReference type="EMBL" id="VXIT01000006">
    <property type="protein sequence ID" value="KAA6411955.1"/>
    <property type="molecule type" value="Genomic_DNA"/>
</dbReference>
<keyword evidence="7" id="KW-0496">Mitochondrion</keyword>
<keyword evidence="5" id="KW-0999">Mitochondrion inner membrane</keyword>
<dbReference type="Proteomes" id="UP000324767">
    <property type="component" value="Unassembled WGS sequence"/>
</dbReference>
<evidence type="ECO:0000313" key="12">
    <source>
        <dbReference type="Proteomes" id="UP000324767"/>
    </source>
</evidence>
<keyword evidence="6" id="KW-0249">Electron transport</keyword>
<evidence type="ECO:0000256" key="6">
    <source>
        <dbReference type="ARBA" id="ARBA00022982"/>
    </source>
</evidence>
<dbReference type="EMBL" id="FWEW01003236">
    <property type="protein sequence ID" value="SLM39029.1"/>
    <property type="molecule type" value="Genomic_DNA"/>
</dbReference>
<evidence type="ECO:0000256" key="5">
    <source>
        <dbReference type="ARBA" id="ARBA00022792"/>
    </source>
</evidence>
<keyword evidence="3" id="KW-0813">Transport</keyword>
<dbReference type="Proteomes" id="UP000192927">
    <property type="component" value="Unassembled WGS sequence"/>
</dbReference>
<dbReference type="GO" id="GO:0006979">
    <property type="term" value="P:response to oxidative stress"/>
    <property type="evidence" value="ECO:0007669"/>
    <property type="project" value="TreeGrafter"/>
</dbReference>
<dbReference type="GO" id="GO:0005743">
    <property type="term" value="C:mitochondrial inner membrane"/>
    <property type="evidence" value="ECO:0007669"/>
    <property type="project" value="UniProtKB-SubCell"/>
</dbReference>
<evidence type="ECO:0000256" key="4">
    <source>
        <dbReference type="ARBA" id="ARBA00022660"/>
    </source>
</evidence>
<name>A0A1W5D802_9LECA</name>
<dbReference type="PIRSF" id="PIRSF006643">
    <property type="entry name" value="NDUA6"/>
    <property type="match status" value="1"/>
</dbReference>
<dbReference type="PANTHER" id="PTHR12964">
    <property type="entry name" value="NADH-UBIQUINONE OXIDOREDUCTASE B14 SUBUNIT"/>
    <property type="match status" value="1"/>
</dbReference>
<sequence length="123" mass="14939">MVINPTYLAQRTRTSVNWQDAKRRVITSYREWLRAAPEIQQMYSLNMPVSALRTRVRQEFERHRFVQQLPVVDMLIFQSHTEYQETLNYWKQLSHVLKYFRAEEDKTAKLPQNFMQAFLEGRN</sequence>
<evidence type="ECO:0000256" key="7">
    <source>
        <dbReference type="ARBA" id="ARBA00023128"/>
    </source>
</evidence>
<dbReference type="PANTHER" id="PTHR12964:SF0">
    <property type="entry name" value="NADH DEHYDROGENASE [UBIQUINONE] 1 ALPHA SUBCOMPLEX SUBUNIT 6"/>
    <property type="match status" value="1"/>
</dbReference>
<keyword evidence="4" id="KW-0679">Respiratory chain</keyword>
<organism evidence="10 11">
    <name type="scientific">Lasallia pustulata</name>
    <dbReference type="NCBI Taxonomy" id="136370"/>
    <lineage>
        <taxon>Eukaryota</taxon>
        <taxon>Fungi</taxon>
        <taxon>Dikarya</taxon>
        <taxon>Ascomycota</taxon>
        <taxon>Pezizomycotina</taxon>
        <taxon>Lecanoromycetes</taxon>
        <taxon>OSLEUM clade</taxon>
        <taxon>Umbilicariomycetidae</taxon>
        <taxon>Umbilicariales</taxon>
        <taxon>Umbilicariaceae</taxon>
        <taxon>Lasallia</taxon>
    </lineage>
</organism>
<evidence type="ECO:0000313" key="9">
    <source>
        <dbReference type="EMBL" id="KAA6411955.1"/>
    </source>
</evidence>
<dbReference type="OrthoDB" id="14535at2759"/>
<dbReference type="CDD" id="cd20266">
    <property type="entry name" value="Complex1_LYR_NDUFA6_LYRM6"/>
    <property type="match status" value="1"/>
</dbReference>
<proteinExistence type="inferred from homology"/>
<evidence type="ECO:0000256" key="1">
    <source>
        <dbReference type="ARBA" id="ARBA00004443"/>
    </source>
</evidence>
<gene>
    <name evidence="9" type="ORF">FRX48_04105</name>
</gene>
<evidence type="ECO:0000256" key="8">
    <source>
        <dbReference type="ARBA" id="ARBA00023136"/>
    </source>
</evidence>
<evidence type="ECO:0000256" key="3">
    <source>
        <dbReference type="ARBA" id="ARBA00022448"/>
    </source>
</evidence>
<dbReference type="InterPro" id="IPR045299">
    <property type="entry name" value="Complex1_LYR_NDUFA6_LYRM6"/>
</dbReference>
<dbReference type="GO" id="GO:0045271">
    <property type="term" value="C:respiratory chain complex I"/>
    <property type="evidence" value="ECO:0007669"/>
    <property type="project" value="InterPro"/>
</dbReference>
<reference evidence="9 12" key="3">
    <citation type="submission" date="2019-09" db="EMBL/GenBank/DDBJ databases">
        <title>The hologenome of the rock-dwelling lichen Lasallia pustulata.</title>
        <authorList>
            <person name="Greshake Tzovaras B."/>
            <person name="Segers F."/>
            <person name="Bicker A."/>
            <person name="Dal Grande F."/>
            <person name="Otte J."/>
            <person name="Hankeln T."/>
            <person name="Schmitt I."/>
            <person name="Ebersberger I."/>
        </authorList>
    </citation>
    <scope>NUCLEOTIDE SEQUENCE [LARGE SCALE GENOMIC DNA]</scope>
    <source>
        <strain evidence="9">A1-1</strain>
    </source>
</reference>
<comment type="subcellular location">
    <subcellularLocation>
        <location evidence="1">Mitochondrion inner membrane</location>
        <topology evidence="1">Peripheral membrane protein</topology>
        <orientation evidence="1">Matrix side</orientation>
    </subcellularLocation>
</comment>
<protein>
    <submittedName>
        <fullName evidence="9">NADH-ubiquinone oxidoreductase subunit</fullName>
    </submittedName>
    <submittedName>
        <fullName evidence="10">Nadh-ubiquinone oxidoreductase kDa subunit</fullName>
    </submittedName>
</protein>
<reference evidence="10" key="2">
    <citation type="submission" date="2017-03" db="EMBL/GenBank/DDBJ databases">
        <authorList>
            <person name="Afonso C.L."/>
            <person name="Miller P.J."/>
            <person name="Scott M.A."/>
            <person name="Spackman E."/>
            <person name="Goraichik I."/>
            <person name="Dimitrov K.M."/>
            <person name="Suarez D.L."/>
            <person name="Swayne D.E."/>
        </authorList>
    </citation>
    <scope>NUCLEOTIDE SEQUENCE [LARGE SCALE GENOMIC DNA]</scope>
</reference>
<keyword evidence="11" id="KW-1185">Reference proteome</keyword>
<accession>A0A1W5D802</accession>